<proteinExistence type="predicted"/>
<reference evidence="1" key="1">
    <citation type="submission" date="2014-09" db="EMBL/GenBank/DDBJ databases">
        <authorList>
            <person name="Magalhaes I.L.F."/>
            <person name="Oliveira U."/>
            <person name="Santos F.R."/>
            <person name="Vidigal T.H.D.A."/>
            <person name="Brescovit A.D."/>
            <person name="Santos A.J."/>
        </authorList>
    </citation>
    <scope>NUCLEOTIDE SEQUENCE</scope>
    <source>
        <tissue evidence="1">Shoot tissue taken approximately 20 cm above the soil surface</tissue>
    </source>
</reference>
<reference evidence="1" key="2">
    <citation type="journal article" date="2015" name="Data Brief">
        <title>Shoot transcriptome of the giant reed, Arundo donax.</title>
        <authorList>
            <person name="Barrero R.A."/>
            <person name="Guerrero F.D."/>
            <person name="Moolhuijzen P."/>
            <person name="Goolsby J.A."/>
            <person name="Tidwell J."/>
            <person name="Bellgard S.E."/>
            <person name="Bellgard M.I."/>
        </authorList>
    </citation>
    <scope>NUCLEOTIDE SEQUENCE</scope>
    <source>
        <tissue evidence="1">Shoot tissue taken approximately 20 cm above the soil surface</tissue>
    </source>
</reference>
<evidence type="ECO:0000313" key="1">
    <source>
        <dbReference type="EMBL" id="JAD69948.1"/>
    </source>
</evidence>
<dbReference type="EMBL" id="GBRH01227947">
    <property type="protein sequence ID" value="JAD69948.1"/>
    <property type="molecule type" value="Transcribed_RNA"/>
</dbReference>
<name>A0A0A9C658_ARUDO</name>
<sequence length="18" mass="2022">MLHVLHLDCSLPNPHAKP</sequence>
<dbReference type="AlphaFoldDB" id="A0A0A9C658"/>
<protein>
    <submittedName>
        <fullName evidence="1">Uncharacterized protein</fullName>
    </submittedName>
</protein>
<organism evidence="1">
    <name type="scientific">Arundo donax</name>
    <name type="common">Giant reed</name>
    <name type="synonym">Donax arundinaceus</name>
    <dbReference type="NCBI Taxonomy" id="35708"/>
    <lineage>
        <taxon>Eukaryota</taxon>
        <taxon>Viridiplantae</taxon>
        <taxon>Streptophyta</taxon>
        <taxon>Embryophyta</taxon>
        <taxon>Tracheophyta</taxon>
        <taxon>Spermatophyta</taxon>
        <taxon>Magnoliopsida</taxon>
        <taxon>Liliopsida</taxon>
        <taxon>Poales</taxon>
        <taxon>Poaceae</taxon>
        <taxon>PACMAD clade</taxon>
        <taxon>Arundinoideae</taxon>
        <taxon>Arundineae</taxon>
        <taxon>Arundo</taxon>
    </lineage>
</organism>
<accession>A0A0A9C658</accession>